<feature type="binding site" evidence="5">
    <location>
        <position position="130"/>
    </location>
    <ligand>
        <name>Zn(2+)</name>
        <dbReference type="ChEBI" id="CHEBI:29105"/>
        <note>structural</note>
    </ligand>
</feature>
<sequence>MRLILLGPPGAGKGTQAKKLIDRFGIPQLSTGDMLRAAVAAKTDVGLRAKEIMSAGKLVSDEIVIQIVADRIELPDCANGFILDGFPRTLAQADATEAMLKGKGLKLDCVVEMRVEDDELVRRVSGRFSCANCGTTYHDDTHRPKVEGVCDKCGHSDFVRRPDDNAETMRTRLKAYYKETAPLVGFYYCKGVLKFVDGMKPIDEVFADIESVLGTESAPQPA</sequence>
<evidence type="ECO:0000256" key="1">
    <source>
        <dbReference type="ARBA" id="ARBA00022679"/>
    </source>
</evidence>
<feature type="binding site" evidence="5">
    <location>
        <position position="92"/>
    </location>
    <ligand>
        <name>AMP</name>
        <dbReference type="ChEBI" id="CHEBI:456215"/>
    </ligand>
</feature>
<comment type="catalytic activity">
    <reaction evidence="5 7">
        <text>AMP + ATP = 2 ADP</text>
        <dbReference type="Rhea" id="RHEA:12973"/>
        <dbReference type="ChEBI" id="CHEBI:30616"/>
        <dbReference type="ChEBI" id="CHEBI:456215"/>
        <dbReference type="ChEBI" id="CHEBI:456216"/>
        <dbReference type="EC" id="2.7.4.3"/>
    </reaction>
</comment>
<feature type="binding site" evidence="5">
    <location>
        <position position="36"/>
    </location>
    <ligand>
        <name>AMP</name>
        <dbReference type="ChEBI" id="CHEBI:456215"/>
    </ligand>
</feature>
<feature type="binding site" evidence="5">
    <location>
        <position position="150"/>
    </location>
    <ligand>
        <name>Zn(2+)</name>
        <dbReference type="ChEBI" id="CHEBI:29105"/>
        <note>structural</note>
    </ligand>
</feature>
<dbReference type="EC" id="2.7.4.3" evidence="5 7"/>
<keyword evidence="10" id="KW-1185">Reference proteome</keyword>
<keyword evidence="2 5" id="KW-0545">Nucleotide biosynthesis</keyword>
<keyword evidence="4 5" id="KW-0418">Kinase</keyword>
<dbReference type="GO" id="GO:0044209">
    <property type="term" value="P:AMP salvage"/>
    <property type="evidence" value="ECO:0007669"/>
    <property type="project" value="UniProtKB-UniRule"/>
</dbReference>
<reference evidence="9" key="1">
    <citation type="journal article" date="2014" name="Int. J. Syst. Evol. Microbiol.">
        <title>Complete genome sequence of Corynebacterium casei LMG S-19264T (=DSM 44701T), isolated from a smear-ripened cheese.</title>
        <authorList>
            <consortium name="US DOE Joint Genome Institute (JGI-PGF)"/>
            <person name="Walter F."/>
            <person name="Albersmeier A."/>
            <person name="Kalinowski J."/>
            <person name="Ruckert C."/>
        </authorList>
    </citation>
    <scope>NUCLEOTIDE SEQUENCE</scope>
    <source>
        <strain evidence="9">CGMCC 1.15367</strain>
    </source>
</reference>
<comment type="similarity">
    <text evidence="5 6">Belongs to the adenylate kinase family.</text>
</comment>
<keyword evidence="1 5" id="KW-0808">Transferase</keyword>
<dbReference type="InterPro" id="IPR000850">
    <property type="entry name" value="Adenylat/UMP-CMP_kin"/>
</dbReference>
<comment type="caution">
    <text evidence="5">Lacks conserved residue(s) required for the propagation of feature annotation.</text>
</comment>
<feature type="binding site" evidence="5">
    <location>
        <position position="127"/>
    </location>
    <ligand>
        <name>ATP</name>
        <dbReference type="ChEBI" id="CHEBI:30616"/>
    </ligand>
</feature>
<feature type="domain" description="Adenylate kinase active site lid" evidence="8">
    <location>
        <begin position="127"/>
        <end position="163"/>
    </location>
</feature>
<keyword evidence="5" id="KW-0963">Cytoplasm</keyword>
<organism evidence="9 10">
    <name type="scientific">Aureimonas endophytica</name>
    <dbReference type="NCBI Taxonomy" id="2027858"/>
    <lineage>
        <taxon>Bacteria</taxon>
        <taxon>Pseudomonadati</taxon>
        <taxon>Pseudomonadota</taxon>
        <taxon>Alphaproteobacteria</taxon>
        <taxon>Hyphomicrobiales</taxon>
        <taxon>Aurantimonadaceae</taxon>
        <taxon>Aureimonas</taxon>
    </lineage>
</organism>
<dbReference type="RefSeq" id="WP_188906693.1">
    <property type="nucleotide sequence ID" value="NZ_BMIQ01000001.1"/>
</dbReference>
<dbReference type="GO" id="GO:0005737">
    <property type="term" value="C:cytoplasm"/>
    <property type="evidence" value="ECO:0007669"/>
    <property type="project" value="UniProtKB-SubCell"/>
</dbReference>
<dbReference type="SUPFAM" id="SSF52540">
    <property type="entry name" value="P-loop containing nucleoside triphosphate hydrolases"/>
    <property type="match status" value="1"/>
</dbReference>
<evidence type="ECO:0000256" key="5">
    <source>
        <dbReference type="HAMAP-Rule" id="MF_00235"/>
    </source>
</evidence>
<comment type="pathway">
    <text evidence="5">Purine metabolism; AMP biosynthesis via salvage pathway; AMP from ADP: step 1/1.</text>
</comment>
<dbReference type="GO" id="GO:0005524">
    <property type="term" value="F:ATP binding"/>
    <property type="evidence" value="ECO:0007669"/>
    <property type="project" value="UniProtKB-UniRule"/>
</dbReference>
<dbReference type="NCBIfam" id="TIGR01351">
    <property type="entry name" value="adk"/>
    <property type="match status" value="1"/>
</dbReference>
<dbReference type="NCBIfam" id="NF011100">
    <property type="entry name" value="PRK14527.1"/>
    <property type="match status" value="1"/>
</dbReference>
<dbReference type="GO" id="GO:0008270">
    <property type="term" value="F:zinc ion binding"/>
    <property type="evidence" value="ECO:0007669"/>
    <property type="project" value="UniProtKB-UniRule"/>
</dbReference>
<feature type="binding site" evidence="5">
    <location>
        <position position="172"/>
    </location>
    <ligand>
        <name>AMP</name>
        <dbReference type="ChEBI" id="CHEBI:456215"/>
    </ligand>
</feature>
<evidence type="ECO:0000259" key="8">
    <source>
        <dbReference type="Pfam" id="PF05191"/>
    </source>
</evidence>
<evidence type="ECO:0000313" key="10">
    <source>
        <dbReference type="Proteomes" id="UP000644699"/>
    </source>
</evidence>
<evidence type="ECO:0000313" key="9">
    <source>
        <dbReference type="EMBL" id="GGD89758.1"/>
    </source>
</evidence>
<dbReference type="NCBIfam" id="NF001380">
    <property type="entry name" value="PRK00279.1-2"/>
    <property type="match status" value="1"/>
</dbReference>
<name>A0A917E1K7_9HYPH</name>
<evidence type="ECO:0000256" key="3">
    <source>
        <dbReference type="ARBA" id="ARBA00022741"/>
    </source>
</evidence>
<dbReference type="InterPro" id="IPR006259">
    <property type="entry name" value="Adenyl_kin_sub"/>
</dbReference>
<feature type="binding site" evidence="5">
    <location>
        <begin position="57"/>
        <end position="59"/>
    </location>
    <ligand>
        <name>AMP</name>
        <dbReference type="ChEBI" id="CHEBI:456215"/>
    </ligand>
</feature>
<dbReference type="PRINTS" id="PR00094">
    <property type="entry name" value="ADENYLTKNASE"/>
</dbReference>
<feature type="binding site" evidence="5">
    <location>
        <position position="153"/>
    </location>
    <ligand>
        <name>Zn(2+)</name>
        <dbReference type="ChEBI" id="CHEBI:29105"/>
        <note>structural</note>
    </ligand>
</feature>
<feature type="binding site" evidence="5">
    <location>
        <begin position="85"/>
        <end position="88"/>
    </location>
    <ligand>
        <name>AMP</name>
        <dbReference type="ChEBI" id="CHEBI:456215"/>
    </ligand>
</feature>
<dbReference type="Pfam" id="PF00406">
    <property type="entry name" value="ADK"/>
    <property type="match status" value="1"/>
</dbReference>
<evidence type="ECO:0000256" key="7">
    <source>
        <dbReference type="RuleBase" id="RU003331"/>
    </source>
</evidence>
<protein>
    <recommendedName>
        <fullName evidence="5 7">Adenylate kinase</fullName>
        <shortName evidence="5">AK</shortName>
        <ecNumber evidence="5 7">2.7.4.3</ecNumber>
    </recommendedName>
    <alternativeName>
        <fullName evidence="5">ATP-AMP transphosphorylase</fullName>
    </alternativeName>
    <alternativeName>
        <fullName evidence="5">ATP:AMP phosphotransferase</fullName>
    </alternativeName>
    <alternativeName>
        <fullName evidence="5">Adenylate monophosphate kinase</fullName>
    </alternativeName>
</protein>
<dbReference type="FunFam" id="3.40.50.300:FF:000106">
    <property type="entry name" value="Adenylate kinase mitochondrial"/>
    <property type="match status" value="1"/>
</dbReference>
<dbReference type="Pfam" id="PF05191">
    <property type="entry name" value="ADK_lid"/>
    <property type="match status" value="1"/>
</dbReference>
<dbReference type="GO" id="GO:0004017">
    <property type="term" value="F:AMP kinase activity"/>
    <property type="evidence" value="ECO:0007669"/>
    <property type="project" value="UniProtKB-UniRule"/>
</dbReference>
<comment type="caution">
    <text evidence="9">The sequence shown here is derived from an EMBL/GenBank/DDBJ whole genome shotgun (WGS) entry which is preliminary data.</text>
</comment>
<evidence type="ECO:0000256" key="6">
    <source>
        <dbReference type="RuleBase" id="RU003330"/>
    </source>
</evidence>
<comment type="subunit">
    <text evidence="5 7">Monomer.</text>
</comment>
<comment type="subcellular location">
    <subcellularLocation>
        <location evidence="5 7">Cytoplasm</location>
    </subcellularLocation>
</comment>
<reference evidence="9" key="2">
    <citation type="submission" date="2020-09" db="EMBL/GenBank/DDBJ databases">
        <authorList>
            <person name="Sun Q."/>
            <person name="Zhou Y."/>
        </authorList>
    </citation>
    <scope>NUCLEOTIDE SEQUENCE</scope>
    <source>
        <strain evidence="9">CGMCC 1.15367</strain>
    </source>
</reference>
<dbReference type="Proteomes" id="UP000644699">
    <property type="component" value="Unassembled WGS sequence"/>
</dbReference>
<dbReference type="InterPro" id="IPR007862">
    <property type="entry name" value="Adenylate_kinase_lid-dom"/>
</dbReference>
<keyword evidence="5" id="KW-0862">Zinc</keyword>
<dbReference type="NCBIfam" id="NF001381">
    <property type="entry name" value="PRK00279.1-3"/>
    <property type="match status" value="1"/>
</dbReference>
<dbReference type="CDD" id="cd01428">
    <property type="entry name" value="ADK"/>
    <property type="match status" value="1"/>
</dbReference>
<dbReference type="PANTHER" id="PTHR23359">
    <property type="entry name" value="NUCLEOTIDE KINASE"/>
    <property type="match status" value="1"/>
</dbReference>
<feature type="binding site" evidence="5">
    <location>
        <position position="133"/>
    </location>
    <ligand>
        <name>Zn(2+)</name>
        <dbReference type="ChEBI" id="CHEBI:29105"/>
        <note>structural</note>
    </ligand>
</feature>
<dbReference type="EMBL" id="BMIQ01000001">
    <property type="protein sequence ID" value="GGD89758.1"/>
    <property type="molecule type" value="Genomic_DNA"/>
</dbReference>
<dbReference type="InterPro" id="IPR027417">
    <property type="entry name" value="P-loop_NTPase"/>
</dbReference>
<feature type="binding site" evidence="5">
    <location>
        <position position="161"/>
    </location>
    <ligand>
        <name>AMP</name>
        <dbReference type="ChEBI" id="CHEBI:456215"/>
    </ligand>
</feature>
<dbReference type="AlphaFoldDB" id="A0A917E1K7"/>
<evidence type="ECO:0000256" key="4">
    <source>
        <dbReference type="ARBA" id="ARBA00022777"/>
    </source>
</evidence>
<keyword evidence="5" id="KW-0479">Metal-binding</keyword>
<dbReference type="InterPro" id="IPR033690">
    <property type="entry name" value="Adenylat_kinase_CS"/>
</dbReference>
<comment type="function">
    <text evidence="5">Catalyzes the reversible transfer of the terminal phosphate group between ATP and AMP. Plays an important role in cellular energy homeostasis and in adenine nucleotide metabolism.</text>
</comment>
<dbReference type="PROSITE" id="PS00113">
    <property type="entry name" value="ADENYLATE_KINASE"/>
    <property type="match status" value="1"/>
</dbReference>
<proteinExistence type="inferred from homology"/>
<feature type="binding site" evidence="5">
    <location>
        <begin position="10"/>
        <end position="15"/>
    </location>
    <ligand>
        <name>ATP</name>
        <dbReference type="ChEBI" id="CHEBI:30616"/>
    </ligand>
</feature>
<dbReference type="Gene3D" id="3.40.50.300">
    <property type="entry name" value="P-loop containing nucleotide triphosphate hydrolases"/>
    <property type="match status" value="1"/>
</dbReference>
<feature type="binding site" evidence="5">
    <location>
        <position position="31"/>
    </location>
    <ligand>
        <name>AMP</name>
        <dbReference type="ChEBI" id="CHEBI:456215"/>
    </ligand>
</feature>
<feature type="binding site" evidence="5">
    <location>
        <begin position="136"/>
        <end position="137"/>
    </location>
    <ligand>
        <name>ATP</name>
        <dbReference type="ChEBI" id="CHEBI:30616"/>
    </ligand>
</feature>
<feature type="binding site" evidence="5">
    <location>
        <position position="200"/>
    </location>
    <ligand>
        <name>ATP</name>
        <dbReference type="ChEBI" id="CHEBI:30616"/>
    </ligand>
</feature>
<accession>A0A917E1K7</accession>
<comment type="domain">
    <text evidence="5">Consists of three domains, a large central CORE domain and two small peripheral domains, NMPbind and LID, which undergo movements during catalysis. The LID domain closes over the site of phosphoryl transfer upon ATP binding. Assembling and dissambling the active center during each catalytic cycle provides an effective means to prevent ATP hydrolysis. Some bacteria have evolved a zinc-coordinating structure that stabilizes the LID domain.</text>
</comment>
<gene>
    <name evidence="5 9" type="primary">adk</name>
    <name evidence="9" type="ORF">GCM10011390_05690</name>
</gene>
<keyword evidence="3 5" id="KW-0547">Nucleotide-binding</keyword>
<keyword evidence="5 7" id="KW-0067">ATP-binding</keyword>
<dbReference type="NCBIfam" id="NF011105">
    <property type="entry name" value="PRK14532.1"/>
    <property type="match status" value="1"/>
</dbReference>
<dbReference type="HAMAP" id="MF_00235">
    <property type="entry name" value="Adenylate_kinase_Adk"/>
    <property type="match status" value="1"/>
</dbReference>
<evidence type="ECO:0000256" key="2">
    <source>
        <dbReference type="ARBA" id="ARBA00022727"/>
    </source>
</evidence>
<feature type="region of interest" description="NMP" evidence="5">
    <location>
        <begin position="30"/>
        <end position="59"/>
    </location>
</feature>